<feature type="chain" id="PRO_5046389135" evidence="1">
    <location>
        <begin position="27"/>
        <end position="339"/>
    </location>
</feature>
<gene>
    <name evidence="3" type="ORF">OKA05_07525</name>
</gene>
<dbReference type="Proteomes" id="UP001320876">
    <property type="component" value="Unassembled WGS sequence"/>
</dbReference>
<protein>
    <submittedName>
        <fullName evidence="3">DUF3616 domain-containing protein</fullName>
    </submittedName>
</protein>
<evidence type="ECO:0000313" key="3">
    <source>
        <dbReference type="EMBL" id="MCW1922399.1"/>
    </source>
</evidence>
<dbReference type="RefSeq" id="WP_264486508.1">
    <property type="nucleotide sequence ID" value="NZ_JAPDDT010000002.1"/>
</dbReference>
<keyword evidence="4" id="KW-1185">Reference proteome</keyword>
<feature type="domain" description="DUF3616" evidence="2">
    <location>
        <begin position="159"/>
        <end position="325"/>
    </location>
</feature>
<evidence type="ECO:0000313" key="4">
    <source>
        <dbReference type="Proteomes" id="UP001320876"/>
    </source>
</evidence>
<keyword evidence="1" id="KW-0732">Signal</keyword>
<sequence>MKANRPRHPRALAALALAALLPAACAQQDAGTQRLEILTDEWQLAGFENSLDLSGIAAANKTQVLVGSDEMFHVQPGVIEASKHRIESKRPIALPVKSAGKKQEVDIEGVAYSSADHAYYVVGSHGLGKKKGDFQADRHSIYQVPVDPATGQVKKDGIRRTSLLPWLEKTPQVKPHLKQPLQQNGLNIEGLTWSGGKLWFGLRAPNQDGRGLVLELAPDQLFGGGKPGPMRVHEITIAKGRGIREIAAVQDGFILLTGNASAEASKKIPITAAPGPDTRFELLYWDGRDTKATNLGRLPENGGKGEALLVLDDAAGHVDLLVIFDGLPGGEPLGVRIHR</sequence>
<organism evidence="3 4">
    <name type="scientific">Luteolibacter arcticus</name>
    <dbReference type="NCBI Taxonomy" id="1581411"/>
    <lineage>
        <taxon>Bacteria</taxon>
        <taxon>Pseudomonadati</taxon>
        <taxon>Verrucomicrobiota</taxon>
        <taxon>Verrucomicrobiia</taxon>
        <taxon>Verrucomicrobiales</taxon>
        <taxon>Verrucomicrobiaceae</taxon>
        <taxon>Luteolibacter</taxon>
    </lineage>
</organism>
<comment type="caution">
    <text evidence="3">The sequence shown here is derived from an EMBL/GenBank/DDBJ whole genome shotgun (WGS) entry which is preliminary data.</text>
</comment>
<proteinExistence type="predicted"/>
<dbReference type="InterPro" id="IPR022060">
    <property type="entry name" value="DUF3616"/>
</dbReference>
<accession>A0ABT3GFR1</accession>
<evidence type="ECO:0000256" key="1">
    <source>
        <dbReference type="SAM" id="SignalP"/>
    </source>
</evidence>
<feature type="signal peptide" evidence="1">
    <location>
        <begin position="1"/>
        <end position="26"/>
    </location>
</feature>
<name>A0ABT3GFR1_9BACT</name>
<dbReference type="Pfam" id="PF12275">
    <property type="entry name" value="DUF3616"/>
    <property type="match status" value="2"/>
</dbReference>
<dbReference type="EMBL" id="JAPDDT010000002">
    <property type="protein sequence ID" value="MCW1922399.1"/>
    <property type="molecule type" value="Genomic_DNA"/>
</dbReference>
<feature type="domain" description="DUF3616" evidence="2">
    <location>
        <begin position="52"/>
        <end position="136"/>
    </location>
</feature>
<reference evidence="3 4" key="1">
    <citation type="submission" date="2022-10" db="EMBL/GenBank/DDBJ databases">
        <title>Luteolibacter arcticus strain CCTCC AB 2014275, whole genome shotgun sequencing project.</title>
        <authorList>
            <person name="Zhao G."/>
            <person name="Shen L."/>
        </authorList>
    </citation>
    <scope>NUCLEOTIDE SEQUENCE [LARGE SCALE GENOMIC DNA]</scope>
    <source>
        <strain evidence="3 4">CCTCC AB 2014275</strain>
    </source>
</reference>
<evidence type="ECO:0000259" key="2">
    <source>
        <dbReference type="Pfam" id="PF12275"/>
    </source>
</evidence>